<accession>A0A3D8LE04</accession>
<evidence type="ECO:0000313" key="2">
    <source>
        <dbReference type="EMBL" id="RDV15635.1"/>
    </source>
</evidence>
<organism evidence="2 3">
    <name type="scientific">Pontibacter diazotrophicus</name>
    <dbReference type="NCBI Taxonomy" id="1400979"/>
    <lineage>
        <taxon>Bacteria</taxon>
        <taxon>Pseudomonadati</taxon>
        <taxon>Bacteroidota</taxon>
        <taxon>Cytophagia</taxon>
        <taxon>Cytophagales</taxon>
        <taxon>Hymenobacteraceae</taxon>
        <taxon>Pontibacter</taxon>
    </lineage>
</organism>
<name>A0A3D8LE04_9BACT</name>
<keyword evidence="1" id="KW-0472">Membrane</keyword>
<evidence type="ECO:0000313" key="3">
    <source>
        <dbReference type="Proteomes" id="UP000256708"/>
    </source>
</evidence>
<dbReference type="EMBL" id="QRGR01000008">
    <property type="protein sequence ID" value="RDV15635.1"/>
    <property type="molecule type" value="Genomic_DNA"/>
</dbReference>
<protein>
    <submittedName>
        <fullName evidence="2">Uncharacterized protein</fullName>
    </submittedName>
</protein>
<keyword evidence="1" id="KW-1133">Transmembrane helix</keyword>
<gene>
    <name evidence="2" type="ORF">DXT99_09135</name>
</gene>
<dbReference type="AlphaFoldDB" id="A0A3D8LE04"/>
<sequence length="91" mass="9494">MLTGIITGNEAAEELMREHQHKARRKALIRNIALGGVGFSVLGIAAAPFATAFVVGVPVSVGAGLATVSVNTVDLLEVIQVYNNTNAIAFF</sequence>
<reference evidence="3" key="1">
    <citation type="submission" date="2018-08" db="EMBL/GenBank/DDBJ databases">
        <authorList>
            <person name="Liu Z.-W."/>
            <person name="Du Z.-J."/>
        </authorList>
    </citation>
    <scope>NUCLEOTIDE SEQUENCE [LARGE SCALE GENOMIC DNA]</scope>
    <source>
        <strain evidence="3">H4X</strain>
    </source>
</reference>
<comment type="caution">
    <text evidence="2">The sequence shown here is derived from an EMBL/GenBank/DDBJ whole genome shotgun (WGS) entry which is preliminary data.</text>
</comment>
<evidence type="ECO:0000256" key="1">
    <source>
        <dbReference type="SAM" id="Phobius"/>
    </source>
</evidence>
<keyword evidence="1" id="KW-0812">Transmembrane</keyword>
<keyword evidence="3" id="KW-1185">Reference proteome</keyword>
<dbReference type="RefSeq" id="WP_115565230.1">
    <property type="nucleotide sequence ID" value="NZ_QRGR01000008.1"/>
</dbReference>
<feature type="transmembrane region" description="Helical" evidence="1">
    <location>
        <begin position="32"/>
        <end position="55"/>
    </location>
</feature>
<dbReference type="Proteomes" id="UP000256708">
    <property type="component" value="Unassembled WGS sequence"/>
</dbReference>
<proteinExistence type="predicted"/>